<dbReference type="InterPro" id="IPR036390">
    <property type="entry name" value="WH_DNA-bd_sf"/>
</dbReference>
<evidence type="ECO:0000256" key="1">
    <source>
        <dbReference type="ARBA" id="ARBA00009437"/>
    </source>
</evidence>
<dbReference type="OrthoDB" id="8885940at2"/>
<dbReference type="Gene3D" id="1.10.10.10">
    <property type="entry name" value="Winged helix-like DNA-binding domain superfamily/Winged helix DNA-binding domain"/>
    <property type="match status" value="1"/>
</dbReference>
<dbReference type="Proteomes" id="UP000199187">
    <property type="component" value="Unassembled WGS sequence"/>
</dbReference>
<dbReference type="Pfam" id="PF00126">
    <property type="entry name" value="HTH_1"/>
    <property type="match status" value="1"/>
</dbReference>
<dbReference type="InterPro" id="IPR000847">
    <property type="entry name" value="LysR_HTH_N"/>
</dbReference>
<keyword evidence="3 6" id="KW-0238">DNA-binding</keyword>
<keyword evidence="2" id="KW-0805">Transcription regulation</keyword>
<proteinExistence type="inferred from homology"/>
<evidence type="ECO:0000256" key="4">
    <source>
        <dbReference type="ARBA" id="ARBA00023163"/>
    </source>
</evidence>
<evidence type="ECO:0000259" key="5">
    <source>
        <dbReference type="PROSITE" id="PS50931"/>
    </source>
</evidence>
<accession>A0A1I7D2T2</accession>
<dbReference type="PANTHER" id="PTHR30537">
    <property type="entry name" value="HTH-TYPE TRANSCRIPTIONAL REGULATOR"/>
    <property type="match status" value="1"/>
</dbReference>
<keyword evidence="7" id="KW-1185">Reference proteome</keyword>
<dbReference type="SUPFAM" id="SSF46785">
    <property type="entry name" value="Winged helix' DNA-binding domain"/>
    <property type="match status" value="1"/>
</dbReference>
<dbReference type="GO" id="GO:0006351">
    <property type="term" value="P:DNA-templated transcription"/>
    <property type="evidence" value="ECO:0007669"/>
    <property type="project" value="TreeGrafter"/>
</dbReference>
<dbReference type="InterPro" id="IPR036388">
    <property type="entry name" value="WH-like_DNA-bd_sf"/>
</dbReference>
<dbReference type="EMBL" id="FPAU01000004">
    <property type="protein sequence ID" value="SFU05947.1"/>
    <property type="molecule type" value="Genomic_DNA"/>
</dbReference>
<name>A0A1I7D2T2_9ENTR</name>
<dbReference type="PROSITE" id="PS50931">
    <property type="entry name" value="HTH_LYSR"/>
    <property type="match status" value="1"/>
</dbReference>
<dbReference type="InterPro" id="IPR005119">
    <property type="entry name" value="LysR_subst-bd"/>
</dbReference>
<dbReference type="FunFam" id="1.10.10.10:FF:000001">
    <property type="entry name" value="LysR family transcriptional regulator"/>
    <property type="match status" value="1"/>
</dbReference>
<keyword evidence="4" id="KW-0804">Transcription</keyword>
<sequence>MDRFQAMQMYVQVVDAGSFSAAARILNIGQPAVSKTIAQLEKHLDVRLLLRTTHGLTPTEAGQRFYERVRIALQQAEEAEIAARSADKGLSGILRVAAAPTFARLHVIPFLPHFMEQHPQLKVDIRLDDRPIDLIAEGIDICLRMGNLQDSGAVARKLATSRRSVLATADYLSRFGYPKHPRDLSQHEALVFSQVNDTWQFRRGNEVENVVLNGRLHLSAAEGVRAAVLASMGITIASDWMFSQEIATGMVERVINEWTLPDIDLWAVFPGGRMATAKARQFSTFVETLLQA</sequence>
<feature type="domain" description="HTH lysR-type" evidence="5">
    <location>
        <begin position="1"/>
        <end position="59"/>
    </location>
</feature>
<protein>
    <submittedName>
        <fullName evidence="6">DNA-binding transcriptional regulator, LysR family</fullName>
    </submittedName>
</protein>
<gene>
    <name evidence="6" type="ORF">SAMN05192562_104340</name>
</gene>
<evidence type="ECO:0000256" key="3">
    <source>
        <dbReference type="ARBA" id="ARBA00023125"/>
    </source>
</evidence>
<dbReference type="Gene3D" id="3.40.190.290">
    <property type="match status" value="1"/>
</dbReference>
<organism evidence="6 7">
    <name type="scientific">Kosakonia arachidis</name>
    <dbReference type="NCBI Taxonomy" id="551989"/>
    <lineage>
        <taxon>Bacteria</taxon>
        <taxon>Pseudomonadati</taxon>
        <taxon>Pseudomonadota</taxon>
        <taxon>Gammaproteobacteria</taxon>
        <taxon>Enterobacterales</taxon>
        <taxon>Enterobacteriaceae</taxon>
        <taxon>Kosakonia</taxon>
    </lineage>
</organism>
<dbReference type="SUPFAM" id="SSF53850">
    <property type="entry name" value="Periplasmic binding protein-like II"/>
    <property type="match status" value="1"/>
</dbReference>
<dbReference type="PANTHER" id="PTHR30537:SF5">
    <property type="entry name" value="HTH-TYPE TRANSCRIPTIONAL ACTIVATOR TTDR-RELATED"/>
    <property type="match status" value="1"/>
</dbReference>
<comment type="similarity">
    <text evidence="1">Belongs to the LysR transcriptional regulatory family.</text>
</comment>
<dbReference type="GO" id="GO:0003700">
    <property type="term" value="F:DNA-binding transcription factor activity"/>
    <property type="evidence" value="ECO:0007669"/>
    <property type="project" value="InterPro"/>
</dbReference>
<dbReference type="RefSeq" id="WP_090123386.1">
    <property type="nucleotide sequence ID" value="NZ_CP045300.1"/>
</dbReference>
<evidence type="ECO:0000256" key="2">
    <source>
        <dbReference type="ARBA" id="ARBA00023015"/>
    </source>
</evidence>
<dbReference type="AlphaFoldDB" id="A0A1I7D2T2"/>
<evidence type="ECO:0000313" key="7">
    <source>
        <dbReference type="Proteomes" id="UP000199187"/>
    </source>
</evidence>
<dbReference type="CDD" id="cd08422">
    <property type="entry name" value="PBP2_CrgA_like"/>
    <property type="match status" value="1"/>
</dbReference>
<dbReference type="InterPro" id="IPR058163">
    <property type="entry name" value="LysR-type_TF_proteobact-type"/>
</dbReference>
<dbReference type="GO" id="GO:0043565">
    <property type="term" value="F:sequence-specific DNA binding"/>
    <property type="evidence" value="ECO:0007669"/>
    <property type="project" value="TreeGrafter"/>
</dbReference>
<reference evidence="7" key="1">
    <citation type="submission" date="2016-10" db="EMBL/GenBank/DDBJ databases">
        <authorList>
            <person name="Varghese N."/>
            <person name="Submissions S."/>
        </authorList>
    </citation>
    <scope>NUCLEOTIDE SEQUENCE [LARGE SCALE GENOMIC DNA]</scope>
    <source>
        <strain evidence="7">Ah-143</strain>
    </source>
</reference>
<dbReference type="PRINTS" id="PR00039">
    <property type="entry name" value="HTHLYSR"/>
</dbReference>
<evidence type="ECO:0000313" key="6">
    <source>
        <dbReference type="EMBL" id="SFU05947.1"/>
    </source>
</evidence>
<dbReference type="Pfam" id="PF03466">
    <property type="entry name" value="LysR_substrate"/>
    <property type="match status" value="1"/>
</dbReference>